<dbReference type="Proteomes" id="UP000784294">
    <property type="component" value="Unassembled WGS sequence"/>
</dbReference>
<evidence type="ECO:0000256" key="5">
    <source>
        <dbReference type="ARBA" id="ARBA00022989"/>
    </source>
</evidence>
<dbReference type="InterPro" id="IPR050895">
    <property type="entry name" value="XK-related_scramblase"/>
</dbReference>
<comment type="similarity">
    <text evidence="2 7">Belongs to the XK family.</text>
</comment>
<evidence type="ECO:0000256" key="3">
    <source>
        <dbReference type="ARBA" id="ARBA00022475"/>
    </source>
</evidence>
<evidence type="ECO:0000256" key="1">
    <source>
        <dbReference type="ARBA" id="ARBA00004651"/>
    </source>
</evidence>
<evidence type="ECO:0000256" key="7">
    <source>
        <dbReference type="RuleBase" id="RU910716"/>
    </source>
</evidence>
<feature type="transmembrane region" description="Helical" evidence="7">
    <location>
        <begin position="143"/>
        <end position="164"/>
    </location>
</feature>
<dbReference type="PANTHER" id="PTHR16024:SF10">
    <property type="entry name" value="XK-RELATED PROTEIN"/>
    <property type="match status" value="1"/>
</dbReference>
<evidence type="ECO:0000256" key="2">
    <source>
        <dbReference type="ARBA" id="ARBA00008789"/>
    </source>
</evidence>
<comment type="caution">
    <text evidence="8">The sequence shown here is derived from an EMBL/GenBank/DDBJ whole genome shotgun (WGS) entry which is preliminary data.</text>
</comment>
<comment type="subcellular location">
    <subcellularLocation>
        <location evidence="1">Cell membrane</location>
        <topology evidence="1">Multi-pass membrane protein</topology>
    </subcellularLocation>
    <subcellularLocation>
        <location evidence="7">Membrane</location>
        <topology evidence="7">Multi-pass membrane protein</topology>
    </subcellularLocation>
</comment>
<dbReference type="PANTHER" id="PTHR16024">
    <property type="entry name" value="XK-RELATED PROTEIN"/>
    <property type="match status" value="1"/>
</dbReference>
<evidence type="ECO:0000256" key="6">
    <source>
        <dbReference type="ARBA" id="ARBA00023136"/>
    </source>
</evidence>
<feature type="transmembrane region" description="Helical" evidence="7">
    <location>
        <begin position="176"/>
        <end position="198"/>
    </location>
</feature>
<evidence type="ECO:0000256" key="4">
    <source>
        <dbReference type="ARBA" id="ARBA00022692"/>
    </source>
</evidence>
<dbReference type="OrthoDB" id="6136301at2759"/>
<dbReference type="GO" id="GO:0043652">
    <property type="term" value="P:engulfment of apoptotic cell"/>
    <property type="evidence" value="ECO:0007669"/>
    <property type="project" value="TreeGrafter"/>
</dbReference>
<dbReference type="GO" id="GO:1902742">
    <property type="term" value="P:apoptotic process involved in development"/>
    <property type="evidence" value="ECO:0007669"/>
    <property type="project" value="TreeGrafter"/>
</dbReference>
<keyword evidence="3" id="KW-1003">Cell membrane</keyword>
<keyword evidence="9" id="KW-1185">Reference proteome</keyword>
<keyword evidence="4 7" id="KW-0812">Transmembrane</keyword>
<keyword evidence="6 7" id="KW-0472">Membrane</keyword>
<comment type="caution">
    <text evidence="7">Lacks conserved residue(s) required for the propagation of feature annotation.</text>
</comment>
<protein>
    <recommendedName>
        <fullName evidence="7">XK-related protein</fullName>
    </recommendedName>
</protein>
<dbReference type="Pfam" id="PF09815">
    <property type="entry name" value="XK-related"/>
    <property type="match status" value="1"/>
</dbReference>
<name>A0A448XBR6_9PLAT</name>
<accession>A0A448XBR6</accession>
<dbReference type="AlphaFoldDB" id="A0A448XBR6"/>
<dbReference type="GO" id="GO:0070782">
    <property type="term" value="P:phosphatidylserine exposure on apoptotic cell surface"/>
    <property type="evidence" value="ECO:0007669"/>
    <property type="project" value="TreeGrafter"/>
</dbReference>
<organism evidence="8 9">
    <name type="scientific">Protopolystoma xenopodis</name>
    <dbReference type="NCBI Taxonomy" id="117903"/>
    <lineage>
        <taxon>Eukaryota</taxon>
        <taxon>Metazoa</taxon>
        <taxon>Spiralia</taxon>
        <taxon>Lophotrochozoa</taxon>
        <taxon>Platyhelminthes</taxon>
        <taxon>Monogenea</taxon>
        <taxon>Polyopisthocotylea</taxon>
        <taxon>Polystomatidea</taxon>
        <taxon>Polystomatidae</taxon>
        <taxon>Protopolystoma</taxon>
    </lineage>
</organism>
<evidence type="ECO:0000313" key="9">
    <source>
        <dbReference type="Proteomes" id="UP000784294"/>
    </source>
</evidence>
<dbReference type="InterPro" id="IPR018629">
    <property type="entry name" value="XK-rel"/>
</dbReference>
<sequence>MMLYEDADSAMLRTIECFMESAPQLLLQVYILLTQPRTRQAVKLLAQSISCISSWFSLAWCLTAYHAALRCSRPDKANLSCTGASLFFLWKTCLLASRLLALGLAAASLSPFWFAACLFSHWALAAGWLIARGTTFCSAHPGTLAEIAFDLVLAGVYCFDVVNVREGHSRLAFTTTYILFGLENGFFALLWQVVFFLLSNLQWIF</sequence>
<dbReference type="GO" id="GO:0005886">
    <property type="term" value="C:plasma membrane"/>
    <property type="evidence" value="ECO:0007669"/>
    <property type="project" value="UniProtKB-SubCell"/>
</dbReference>
<keyword evidence="5 7" id="KW-1133">Transmembrane helix</keyword>
<proteinExistence type="inferred from homology"/>
<reference evidence="8" key="1">
    <citation type="submission" date="2018-11" db="EMBL/GenBank/DDBJ databases">
        <authorList>
            <consortium name="Pathogen Informatics"/>
        </authorList>
    </citation>
    <scope>NUCLEOTIDE SEQUENCE</scope>
</reference>
<evidence type="ECO:0000313" key="8">
    <source>
        <dbReference type="EMBL" id="VEL32915.1"/>
    </source>
</evidence>
<dbReference type="EMBL" id="CAAALY010244871">
    <property type="protein sequence ID" value="VEL32915.1"/>
    <property type="molecule type" value="Genomic_DNA"/>
</dbReference>
<gene>
    <name evidence="8" type="ORF">PXEA_LOCUS26355</name>
</gene>